<dbReference type="SUPFAM" id="SSF48452">
    <property type="entry name" value="TPR-like"/>
    <property type="match status" value="1"/>
</dbReference>
<dbReference type="EMBL" id="AMCI01000443">
    <property type="protein sequence ID" value="EJX09181.1"/>
    <property type="molecule type" value="Genomic_DNA"/>
</dbReference>
<comment type="caution">
    <text evidence="3">The sequence shown here is derived from an EMBL/GenBank/DDBJ whole genome shotgun (WGS) entry which is preliminary data.</text>
</comment>
<evidence type="ECO:0000313" key="3">
    <source>
        <dbReference type="EMBL" id="EJX09181.1"/>
    </source>
</evidence>
<dbReference type="NCBIfam" id="TIGR02795">
    <property type="entry name" value="tol_pal_ybgF"/>
    <property type="match status" value="1"/>
</dbReference>
<dbReference type="InterPro" id="IPR039565">
    <property type="entry name" value="BamD-like"/>
</dbReference>
<reference evidence="3" key="1">
    <citation type="journal article" date="2012" name="PLoS ONE">
        <title>Gene sets for utilization of primary and secondary nutrition supplies in the distal gut of endangered iberian lynx.</title>
        <authorList>
            <person name="Alcaide M."/>
            <person name="Messina E."/>
            <person name="Richter M."/>
            <person name="Bargiela R."/>
            <person name="Peplies J."/>
            <person name="Huws S.A."/>
            <person name="Newbold C.J."/>
            <person name="Golyshin P.N."/>
            <person name="Simon M.A."/>
            <person name="Lopez G."/>
            <person name="Yakimov M.M."/>
            <person name="Ferrer M."/>
        </authorList>
    </citation>
    <scope>NUCLEOTIDE SEQUENCE</scope>
</reference>
<dbReference type="InterPro" id="IPR014162">
    <property type="entry name" value="CpoB_C"/>
</dbReference>
<dbReference type="InterPro" id="IPR011990">
    <property type="entry name" value="TPR-like_helical_dom_sf"/>
</dbReference>
<accession>J9D8P9</accession>
<evidence type="ECO:0000259" key="2">
    <source>
        <dbReference type="Pfam" id="PF13525"/>
    </source>
</evidence>
<gene>
    <name evidence="3" type="ORF">EVA_02709</name>
</gene>
<keyword evidence="1" id="KW-0732">Signal</keyword>
<proteinExistence type="predicted"/>
<organism evidence="3">
    <name type="scientific">gut metagenome</name>
    <dbReference type="NCBI Taxonomy" id="749906"/>
    <lineage>
        <taxon>unclassified sequences</taxon>
        <taxon>metagenomes</taxon>
        <taxon>organismal metagenomes</taxon>
    </lineage>
</organism>
<evidence type="ECO:0000256" key="1">
    <source>
        <dbReference type="ARBA" id="ARBA00022729"/>
    </source>
</evidence>
<name>J9D8P9_9ZZZZ</name>
<dbReference type="Gene3D" id="1.25.40.10">
    <property type="entry name" value="Tetratricopeptide repeat domain"/>
    <property type="match status" value="1"/>
</dbReference>
<feature type="domain" description="Outer membrane lipoprotein BamD-like" evidence="2">
    <location>
        <begin position="4"/>
        <end position="114"/>
    </location>
</feature>
<dbReference type="AlphaFoldDB" id="J9D8P9"/>
<sequence length="114" mass="12859">MAVLQSGDYKKAETLFGQFTTKWSRSVYRPDALFWLGSSQYAGEKYKSAFDTQNRLIRSYPKHPRVPDAMLSVAASQAALGNLQAARNTLKKIQTQFPKTEASKEAEARLKTLR</sequence>
<protein>
    <submittedName>
        <fullName evidence="3">Tol-pal system protein YbgF</fullName>
    </submittedName>
</protein>
<dbReference type="Pfam" id="PF13525">
    <property type="entry name" value="YfiO"/>
    <property type="match status" value="1"/>
</dbReference>